<gene>
    <name evidence="1" type="ORF">QWZ18_18220</name>
</gene>
<reference evidence="2" key="1">
    <citation type="journal article" date="2019" name="Int. J. Syst. Evol. Microbiol.">
        <title>The Global Catalogue of Microorganisms (GCM) 10K type strain sequencing project: providing services to taxonomists for standard genome sequencing and annotation.</title>
        <authorList>
            <consortium name="The Broad Institute Genomics Platform"/>
            <consortium name="The Broad Institute Genome Sequencing Center for Infectious Disease"/>
            <person name="Wu L."/>
            <person name="Ma J."/>
        </authorList>
    </citation>
    <scope>NUCLEOTIDE SEQUENCE [LARGE SCALE GENOMIC DNA]</scope>
    <source>
        <strain evidence="2">CECT 7806</strain>
    </source>
</reference>
<name>A0ABT8AT03_9HYPH</name>
<keyword evidence="2" id="KW-1185">Reference proteome</keyword>
<proteinExistence type="predicted"/>
<sequence>MDEPKDGPSATDADVSAALSEVLRLTTALADQVRAELIAGRTIGRDQSDALSTAVSGLRRQGVILPPALERTIHDISRRATAVIARADRPTVGALSWTFGRMRGRQRLILSARKTRDV</sequence>
<dbReference type="EMBL" id="JAUFPT010000060">
    <property type="protein sequence ID" value="MDN3572555.1"/>
    <property type="molecule type" value="Genomic_DNA"/>
</dbReference>
<dbReference type="RefSeq" id="WP_238290233.1">
    <property type="nucleotide sequence ID" value="NZ_BPQS01000021.1"/>
</dbReference>
<comment type="caution">
    <text evidence="1">The sequence shown here is derived from an EMBL/GenBank/DDBJ whole genome shotgun (WGS) entry which is preliminary data.</text>
</comment>
<evidence type="ECO:0000313" key="1">
    <source>
        <dbReference type="EMBL" id="MDN3572555.1"/>
    </source>
</evidence>
<dbReference type="Proteomes" id="UP001244297">
    <property type="component" value="Unassembled WGS sequence"/>
</dbReference>
<organism evidence="1 2">
    <name type="scientific">Methylobacterium longum</name>
    <dbReference type="NCBI Taxonomy" id="767694"/>
    <lineage>
        <taxon>Bacteria</taxon>
        <taxon>Pseudomonadati</taxon>
        <taxon>Pseudomonadota</taxon>
        <taxon>Alphaproteobacteria</taxon>
        <taxon>Hyphomicrobiales</taxon>
        <taxon>Methylobacteriaceae</taxon>
        <taxon>Methylobacterium</taxon>
    </lineage>
</organism>
<evidence type="ECO:0000313" key="2">
    <source>
        <dbReference type="Proteomes" id="UP001244297"/>
    </source>
</evidence>
<protein>
    <submittedName>
        <fullName evidence="1">Uncharacterized protein</fullName>
    </submittedName>
</protein>
<accession>A0ABT8AT03</accession>